<evidence type="ECO:0000313" key="1">
    <source>
        <dbReference type="EMBL" id="CAJ2678331.1"/>
    </source>
</evidence>
<proteinExistence type="predicted"/>
<dbReference type="Proteomes" id="UP001177021">
    <property type="component" value="Unassembled WGS sequence"/>
</dbReference>
<dbReference type="EMBL" id="CASHSV030000823">
    <property type="protein sequence ID" value="CAJ2678331.1"/>
    <property type="molecule type" value="Genomic_DNA"/>
</dbReference>
<evidence type="ECO:0000313" key="2">
    <source>
        <dbReference type="Proteomes" id="UP001177021"/>
    </source>
</evidence>
<organism evidence="1 2">
    <name type="scientific">Trifolium pratense</name>
    <name type="common">Red clover</name>
    <dbReference type="NCBI Taxonomy" id="57577"/>
    <lineage>
        <taxon>Eukaryota</taxon>
        <taxon>Viridiplantae</taxon>
        <taxon>Streptophyta</taxon>
        <taxon>Embryophyta</taxon>
        <taxon>Tracheophyta</taxon>
        <taxon>Spermatophyta</taxon>
        <taxon>Magnoliopsida</taxon>
        <taxon>eudicotyledons</taxon>
        <taxon>Gunneridae</taxon>
        <taxon>Pentapetalae</taxon>
        <taxon>rosids</taxon>
        <taxon>fabids</taxon>
        <taxon>Fabales</taxon>
        <taxon>Fabaceae</taxon>
        <taxon>Papilionoideae</taxon>
        <taxon>50 kb inversion clade</taxon>
        <taxon>NPAAA clade</taxon>
        <taxon>Hologalegina</taxon>
        <taxon>IRL clade</taxon>
        <taxon>Trifolieae</taxon>
        <taxon>Trifolium</taxon>
    </lineage>
</organism>
<protein>
    <submittedName>
        <fullName evidence="1">Uncharacterized protein</fullName>
    </submittedName>
</protein>
<keyword evidence="2" id="KW-1185">Reference proteome</keyword>
<reference evidence="1" key="1">
    <citation type="submission" date="2023-10" db="EMBL/GenBank/DDBJ databases">
        <authorList>
            <person name="Rodriguez Cubillos JULIANA M."/>
            <person name="De Vega J."/>
        </authorList>
    </citation>
    <scope>NUCLEOTIDE SEQUENCE</scope>
</reference>
<name>A0ACB0MCQ4_TRIPR</name>
<sequence>MENRKLSSQDFLSAIEKEYPIPKPMENRDTREQLLPKRSTKTKQLLPIYLKVIEENYNGESSAAAVQDISKLSLFDLRQASYKDTRLKLAIRKLAPSVVSVSHFTGVHRMLDCSGFIIDWDDSKGIATVLTSAKLMTSPDHRDDYYIIVRLANGKMLLAEEDYVDYYHNIVTFKVKSDAKLRPLDLYSPLQNLEGVEVVALDRDFYTCELSERCGLFSKDYPYFGCEQLASSTCSTTRVGEGGLLITKEGQIIGINFYDGRRYVHPLPTSVIRLCLRNWNSHGIVMQPWLGFTVIDIADLPPDTYNTYETMYEFSGDSSVVVKEVYKGSPADKVGVRSGDSINAVNGRKLCGGLQEYVKLLNGVFDMLSACPPNQTDTKVFVSVNDNSKLVCAENLSVNDKNFCSSWLGDESDWYLMRPLRGSDPGPRYDVSWYFEQPAAESNTGPNFDVSWYFEQPAAGFDTARGRDRGGTSRHQGVFELSYT</sequence>
<gene>
    <name evidence="1" type="ORF">MILVUS5_LOCUS40635</name>
</gene>
<accession>A0ACB0MCQ4</accession>
<comment type="caution">
    <text evidence="1">The sequence shown here is derived from an EMBL/GenBank/DDBJ whole genome shotgun (WGS) entry which is preliminary data.</text>
</comment>